<feature type="domain" description="HTH LytTR-type" evidence="3">
    <location>
        <begin position="153"/>
        <end position="241"/>
    </location>
</feature>
<dbReference type="InterPro" id="IPR007492">
    <property type="entry name" value="LytTR_DNA-bd_dom"/>
</dbReference>
<proteinExistence type="predicted"/>
<evidence type="ECO:0000256" key="1">
    <source>
        <dbReference type="PROSITE-ProRule" id="PRU00169"/>
    </source>
</evidence>
<dbReference type="InterPro" id="IPR001789">
    <property type="entry name" value="Sig_transdc_resp-reg_receiver"/>
</dbReference>
<keyword evidence="4" id="KW-0238">DNA-binding</keyword>
<dbReference type="EMBL" id="CP029480">
    <property type="protein sequence ID" value="AWV99628.1"/>
    <property type="molecule type" value="Genomic_DNA"/>
</dbReference>
<gene>
    <name evidence="4" type="ORF">DJ013_16190</name>
</gene>
<dbReference type="SMART" id="SM00850">
    <property type="entry name" value="LytTR"/>
    <property type="match status" value="1"/>
</dbReference>
<dbReference type="InterPro" id="IPR046947">
    <property type="entry name" value="LytR-like"/>
</dbReference>
<name>A0A2Z4GF69_9BACT</name>
<keyword evidence="5" id="KW-1185">Reference proteome</keyword>
<sequence>MIKILLVEDEGIIAADMENMLETMGYDLMETAMDYEEALERLEEGTPDLILLDVNLGGKKDGIDLAEVINERFSVPFIFTTSYSDGPTIQRANTVNPTNYLVKPFKKEQLFTAIELALLKIAGEKKLESEKPETEGLVIKDALFIKEKYRYTKLPVSDILWLKAEGNYIEIYLAEKKELIRMSLSHFLEKVNRPNFFRTHKSYAVNLDYMTKFEPTMVTILESEIPISKSYAEELVKRIEVM</sequence>
<dbReference type="PROSITE" id="PS50930">
    <property type="entry name" value="HTH_LYTTR"/>
    <property type="match status" value="1"/>
</dbReference>
<dbReference type="Pfam" id="PF00072">
    <property type="entry name" value="Response_reg"/>
    <property type="match status" value="1"/>
</dbReference>
<evidence type="ECO:0000313" key="5">
    <source>
        <dbReference type="Proteomes" id="UP000249873"/>
    </source>
</evidence>
<keyword evidence="1" id="KW-0597">Phosphoprotein</keyword>
<evidence type="ECO:0000313" key="4">
    <source>
        <dbReference type="EMBL" id="AWV99628.1"/>
    </source>
</evidence>
<dbReference type="Gene3D" id="2.40.50.1020">
    <property type="entry name" value="LytTr DNA-binding domain"/>
    <property type="match status" value="1"/>
</dbReference>
<dbReference type="CDD" id="cd17534">
    <property type="entry name" value="REC_DC-like"/>
    <property type="match status" value="1"/>
</dbReference>
<organism evidence="4 5">
    <name type="scientific">Arcticibacterium luteifluviistationis</name>
    <dbReference type="NCBI Taxonomy" id="1784714"/>
    <lineage>
        <taxon>Bacteria</taxon>
        <taxon>Pseudomonadati</taxon>
        <taxon>Bacteroidota</taxon>
        <taxon>Cytophagia</taxon>
        <taxon>Cytophagales</taxon>
        <taxon>Leadbetterellaceae</taxon>
        <taxon>Arcticibacterium</taxon>
    </lineage>
</organism>
<dbReference type="GO" id="GO:0003677">
    <property type="term" value="F:DNA binding"/>
    <property type="evidence" value="ECO:0007669"/>
    <property type="project" value="UniProtKB-KW"/>
</dbReference>
<dbReference type="SMART" id="SM00448">
    <property type="entry name" value="REC"/>
    <property type="match status" value="1"/>
</dbReference>
<dbReference type="KEGG" id="als:DJ013_16190"/>
<dbReference type="RefSeq" id="WP_111372996.1">
    <property type="nucleotide sequence ID" value="NZ_CP029480.1"/>
</dbReference>
<dbReference type="GO" id="GO:0000156">
    <property type="term" value="F:phosphorelay response regulator activity"/>
    <property type="evidence" value="ECO:0007669"/>
    <property type="project" value="InterPro"/>
</dbReference>
<dbReference type="SUPFAM" id="SSF52172">
    <property type="entry name" value="CheY-like"/>
    <property type="match status" value="1"/>
</dbReference>
<feature type="modified residue" description="4-aspartylphosphate" evidence="1">
    <location>
        <position position="53"/>
    </location>
</feature>
<dbReference type="OrthoDB" id="1646880at2"/>
<dbReference type="Gene3D" id="3.40.50.2300">
    <property type="match status" value="1"/>
</dbReference>
<protein>
    <submittedName>
        <fullName evidence="4">DNA-binding response regulator</fullName>
    </submittedName>
</protein>
<evidence type="ECO:0000259" key="3">
    <source>
        <dbReference type="PROSITE" id="PS50930"/>
    </source>
</evidence>
<evidence type="ECO:0000259" key="2">
    <source>
        <dbReference type="PROSITE" id="PS50110"/>
    </source>
</evidence>
<dbReference type="PANTHER" id="PTHR37299">
    <property type="entry name" value="TRANSCRIPTIONAL REGULATOR-RELATED"/>
    <property type="match status" value="1"/>
</dbReference>
<dbReference type="InterPro" id="IPR011006">
    <property type="entry name" value="CheY-like_superfamily"/>
</dbReference>
<dbReference type="Pfam" id="PF04397">
    <property type="entry name" value="LytTR"/>
    <property type="match status" value="1"/>
</dbReference>
<dbReference type="Proteomes" id="UP000249873">
    <property type="component" value="Chromosome"/>
</dbReference>
<accession>A0A2Z4GF69</accession>
<feature type="domain" description="Response regulatory" evidence="2">
    <location>
        <begin position="3"/>
        <end position="118"/>
    </location>
</feature>
<dbReference type="PANTHER" id="PTHR37299:SF1">
    <property type="entry name" value="STAGE 0 SPORULATION PROTEIN A HOMOLOG"/>
    <property type="match status" value="1"/>
</dbReference>
<dbReference type="AlphaFoldDB" id="A0A2Z4GF69"/>
<dbReference type="PROSITE" id="PS50110">
    <property type="entry name" value="RESPONSE_REGULATORY"/>
    <property type="match status" value="1"/>
</dbReference>
<reference evidence="4 5" key="1">
    <citation type="submission" date="2018-05" db="EMBL/GenBank/DDBJ databases">
        <title>Complete genome sequence of Arcticibacterium luteifluviistationis SM1504T, a cytophagaceae bacterium isolated from Arctic surface seawater.</title>
        <authorList>
            <person name="Li Y."/>
            <person name="Qin Q.-L."/>
        </authorList>
    </citation>
    <scope>NUCLEOTIDE SEQUENCE [LARGE SCALE GENOMIC DNA]</scope>
    <source>
        <strain evidence="4 5">SM1504</strain>
    </source>
</reference>